<sequence length="497" mass="54741">MGWDFVGFDGVDPLDAKPNTGKASDLLRWVNARRKCNLELADGTTLQGNSFGAATSVSGEVVFNTGMVAYPESITDPSYAGQILVFTYPLLGNYGIPSDEKDELGLPRWFESHKIHLKGVVITDYSYEPSHYSCIRSLGEWLASQGIPGIYGVDTRFITKIIRQSGSMLGKLLVQGSTPSASLALDDPNKRNLVAEVSRTQKDVYTPVKVNERLKRQVHILAVDCGMKNNIIRCLVNLGLRVTVVPWDYDFTQDDFDGLFLSNGPGDPTMCQATVEHVRYVMKHRPETPILGICLGNQILALAAGASTYKMKFGNRGMNQPVVDLRTQRCYITAQNHGFAVDQSSLPSNWEIRSKMADLNQEETNAFILGILGKLSKKENVGDSLSLEWALCGATLCRNGFCILLGINEKRVMRLLDGLALNLVPPDKRKHNGRAPSKGNNVDSFFTYYYWNFAETLAEAPPEEELQGAAMCTSGLFLPSEASSELPASFMEGSAQR</sequence>
<evidence type="ECO:0000256" key="9">
    <source>
        <dbReference type="ARBA" id="ARBA00044168"/>
    </source>
</evidence>
<comment type="similarity">
    <text evidence="2">Belongs to the CarA family.</text>
</comment>
<dbReference type="PROSITE" id="PS51273">
    <property type="entry name" value="GATASE_TYPE_1"/>
    <property type="match status" value="1"/>
</dbReference>
<dbReference type="EMBL" id="CAXAMN010000847">
    <property type="protein sequence ID" value="CAK8991030.1"/>
    <property type="molecule type" value="Genomic_DNA"/>
</dbReference>
<protein>
    <recommendedName>
        <fullName evidence="9">Carbamoyl phosphate synthase arginine-specific small chain</fullName>
        <ecNumber evidence="3">6.3.5.5</ecNumber>
    </recommendedName>
    <alternativeName>
        <fullName evidence="10">Arginine-specific carbamoyl phosphate synthetase, glutamine chain</fullName>
    </alternativeName>
</protein>
<dbReference type="InterPro" id="IPR050472">
    <property type="entry name" value="Anth_synth/Amidotransfase"/>
</dbReference>
<gene>
    <name evidence="14" type="ORF">CCMP2556_LOCUS2294</name>
</gene>
<keyword evidence="6" id="KW-0067">ATP-binding</keyword>
<evidence type="ECO:0000256" key="6">
    <source>
        <dbReference type="ARBA" id="ARBA00022840"/>
    </source>
</evidence>
<comment type="subunit">
    <text evidence="8">Heterodimer composed of 2 chains; the small (or glutamine) chain promotes the hydrolysis of glutamine to ammonia, which is used by the large (or ammonia) chain to synthesize carbamoyl phosphate.</text>
</comment>
<comment type="pathway">
    <text evidence="1">Amino-acid biosynthesis; L-arginine biosynthesis; carbamoyl phosphate from bicarbonate: step 1/1.</text>
</comment>
<comment type="catalytic activity">
    <reaction evidence="12">
        <text>L-glutamine + H2O = L-glutamate + NH4(+)</text>
        <dbReference type="Rhea" id="RHEA:15889"/>
        <dbReference type="ChEBI" id="CHEBI:15377"/>
        <dbReference type="ChEBI" id="CHEBI:28938"/>
        <dbReference type="ChEBI" id="CHEBI:29985"/>
        <dbReference type="ChEBI" id="CHEBI:58359"/>
    </reaction>
</comment>
<dbReference type="SUPFAM" id="SSF52021">
    <property type="entry name" value="Carbamoyl phosphate synthetase, small subunit N-terminal domain"/>
    <property type="match status" value="1"/>
</dbReference>
<accession>A0ABP0HLE9</accession>
<feature type="domain" description="Carbamoyl-phosphate synthase small subunit N-terminal" evidence="13">
    <location>
        <begin position="34"/>
        <end position="173"/>
    </location>
</feature>
<evidence type="ECO:0000256" key="7">
    <source>
        <dbReference type="ARBA" id="ARBA00022962"/>
    </source>
</evidence>
<evidence type="ECO:0000256" key="3">
    <source>
        <dbReference type="ARBA" id="ARBA00012738"/>
    </source>
</evidence>
<dbReference type="InterPro" id="IPR036480">
    <property type="entry name" value="CarbP_synth_ssu_N_sf"/>
</dbReference>
<dbReference type="InterPro" id="IPR017926">
    <property type="entry name" value="GATASE"/>
</dbReference>
<comment type="caution">
    <text evidence="14">The sequence shown here is derived from an EMBL/GenBank/DDBJ whole genome shotgun (WGS) entry which is preliminary data.</text>
</comment>
<dbReference type="InterPro" id="IPR029062">
    <property type="entry name" value="Class_I_gatase-like"/>
</dbReference>
<dbReference type="InterPro" id="IPR002474">
    <property type="entry name" value="CarbamoylP_synth_ssu_N"/>
</dbReference>
<dbReference type="EC" id="6.3.5.5" evidence="3"/>
<dbReference type="SMART" id="SM01097">
    <property type="entry name" value="CPSase_sm_chain"/>
    <property type="match status" value="1"/>
</dbReference>
<dbReference type="CDD" id="cd01744">
    <property type="entry name" value="GATase1_CPSase"/>
    <property type="match status" value="1"/>
</dbReference>
<name>A0ABP0HLE9_9DINO</name>
<evidence type="ECO:0000256" key="10">
    <source>
        <dbReference type="ARBA" id="ARBA00044340"/>
    </source>
</evidence>
<dbReference type="Pfam" id="PF00988">
    <property type="entry name" value="CPSase_sm_chain"/>
    <property type="match status" value="1"/>
</dbReference>
<dbReference type="Gene3D" id="3.50.30.20">
    <property type="entry name" value="Carbamoyl-phosphate synthase small subunit, N-terminal domain"/>
    <property type="match status" value="1"/>
</dbReference>
<dbReference type="InterPro" id="IPR035686">
    <property type="entry name" value="CPSase_GATase1"/>
</dbReference>
<dbReference type="PRINTS" id="PR00096">
    <property type="entry name" value="GATASE"/>
</dbReference>
<dbReference type="SUPFAM" id="SSF52317">
    <property type="entry name" value="Class I glutamine amidotransferase-like"/>
    <property type="match status" value="1"/>
</dbReference>
<dbReference type="Gene3D" id="3.40.50.880">
    <property type="match status" value="1"/>
</dbReference>
<evidence type="ECO:0000256" key="11">
    <source>
        <dbReference type="ARBA" id="ARBA00048816"/>
    </source>
</evidence>
<reference evidence="14 15" key="1">
    <citation type="submission" date="2024-02" db="EMBL/GenBank/DDBJ databases">
        <authorList>
            <person name="Chen Y."/>
            <person name="Shah S."/>
            <person name="Dougan E. K."/>
            <person name="Thang M."/>
            <person name="Chan C."/>
        </authorList>
    </citation>
    <scope>NUCLEOTIDE SEQUENCE [LARGE SCALE GENOMIC DNA]</scope>
</reference>
<dbReference type="PRINTS" id="PR00099">
    <property type="entry name" value="CPSGATASE"/>
</dbReference>
<keyword evidence="5" id="KW-0547">Nucleotide-binding</keyword>
<evidence type="ECO:0000313" key="14">
    <source>
        <dbReference type="EMBL" id="CAK8991030.1"/>
    </source>
</evidence>
<dbReference type="Proteomes" id="UP001642484">
    <property type="component" value="Unassembled WGS sequence"/>
</dbReference>
<dbReference type="NCBIfam" id="TIGR01368">
    <property type="entry name" value="CPSaseIIsmall"/>
    <property type="match status" value="1"/>
</dbReference>
<keyword evidence="4" id="KW-0436">Ligase</keyword>
<organism evidence="14 15">
    <name type="scientific">Durusdinium trenchii</name>
    <dbReference type="NCBI Taxonomy" id="1381693"/>
    <lineage>
        <taxon>Eukaryota</taxon>
        <taxon>Sar</taxon>
        <taxon>Alveolata</taxon>
        <taxon>Dinophyceae</taxon>
        <taxon>Suessiales</taxon>
        <taxon>Symbiodiniaceae</taxon>
        <taxon>Durusdinium</taxon>
    </lineage>
</organism>
<dbReference type="PANTHER" id="PTHR43418:SF7">
    <property type="entry name" value="CARBAMOYL-PHOSPHATE SYNTHASE SMALL CHAIN"/>
    <property type="match status" value="1"/>
</dbReference>
<evidence type="ECO:0000256" key="8">
    <source>
        <dbReference type="ARBA" id="ARBA00044031"/>
    </source>
</evidence>
<dbReference type="InterPro" id="IPR006274">
    <property type="entry name" value="CarbamoylP_synth_ssu"/>
</dbReference>
<dbReference type="PANTHER" id="PTHR43418">
    <property type="entry name" value="MULTIFUNCTIONAL TRYPTOPHAN BIOSYNTHESIS PROTEIN-RELATED"/>
    <property type="match status" value="1"/>
</dbReference>
<dbReference type="Pfam" id="PF00117">
    <property type="entry name" value="GATase"/>
    <property type="match status" value="1"/>
</dbReference>
<evidence type="ECO:0000256" key="12">
    <source>
        <dbReference type="ARBA" id="ARBA00049285"/>
    </source>
</evidence>
<evidence type="ECO:0000256" key="1">
    <source>
        <dbReference type="ARBA" id="ARBA00005077"/>
    </source>
</evidence>
<evidence type="ECO:0000256" key="2">
    <source>
        <dbReference type="ARBA" id="ARBA00007800"/>
    </source>
</evidence>
<evidence type="ECO:0000256" key="4">
    <source>
        <dbReference type="ARBA" id="ARBA00022598"/>
    </source>
</evidence>
<comment type="catalytic activity">
    <reaction evidence="11">
        <text>hydrogencarbonate + L-glutamine + 2 ATP + H2O = carbamoyl phosphate + L-glutamate + 2 ADP + phosphate + 2 H(+)</text>
        <dbReference type="Rhea" id="RHEA:18633"/>
        <dbReference type="ChEBI" id="CHEBI:15377"/>
        <dbReference type="ChEBI" id="CHEBI:15378"/>
        <dbReference type="ChEBI" id="CHEBI:17544"/>
        <dbReference type="ChEBI" id="CHEBI:29985"/>
        <dbReference type="ChEBI" id="CHEBI:30616"/>
        <dbReference type="ChEBI" id="CHEBI:43474"/>
        <dbReference type="ChEBI" id="CHEBI:58228"/>
        <dbReference type="ChEBI" id="CHEBI:58359"/>
        <dbReference type="ChEBI" id="CHEBI:456216"/>
        <dbReference type="EC" id="6.3.5.5"/>
    </reaction>
</comment>
<evidence type="ECO:0000259" key="13">
    <source>
        <dbReference type="SMART" id="SM01097"/>
    </source>
</evidence>
<keyword evidence="7" id="KW-0315">Glutamine amidotransferase</keyword>
<keyword evidence="15" id="KW-1185">Reference proteome</keyword>
<dbReference type="NCBIfam" id="NF009475">
    <property type="entry name" value="PRK12838.1"/>
    <property type="match status" value="1"/>
</dbReference>
<evidence type="ECO:0000256" key="5">
    <source>
        <dbReference type="ARBA" id="ARBA00022741"/>
    </source>
</evidence>
<proteinExistence type="inferred from homology"/>
<evidence type="ECO:0000313" key="15">
    <source>
        <dbReference type="Proteomes" id="UP001642484"/>
    </source>
</evidence>